<evidence type="ECO:0000256" key="1">
    <source>
        <dbReference type="SAM" id="MobiDB-lite"/>
    </source>
</evidence>
<feature type="compositionally biased region" description="Polar residues" evidence="1">
    <location>
        <begin position="35"/>
        <end position="49"/>
    </location>
</feature>
<sequence>MAAAVVAPDSEASAGAAGTPNPSAYVDDHRPNPAHMSQQTPYPTGSYLSRPSFMPPNAALLGQAWGPSPMGLAPVPPFPPPHMYGPPPQGWSNAQFSMAYNTAPGPYMHPHMQYGPPPPHGASVFPTHPCTGPVYAYPPGLPPPHNPYMNAGAAPGPMYSYGAASPSLSYHKYSVDRAPPPPRQMMQGEHATDDWRAGSSVPNGREQ</sequence>
<keyword evidence="3" id="KW-1185">Reference proteome</keyword>
<reference evidence="2 3" key="1">
    <citation type="journal article" date="2015" name="Genome Biol. Evol.">
        <title>Phylogenomic analyses indicate that early fungi evolved digesting cell walls of algal ancestors of land plants.</title>
        <authorList>
            <person name="Chang Y."/>
            <person name="Wang S."/>
            <person name="Sekimoto S."/>
            <person name="Aerts A.L."/>
            <person name="Choi C."/>
            <person name="Clum A."/>
            <person name="LaButti K.M."/>
            <person name="Lindquist E.A."/>
            <person name="Yee Ngan C."/>
            <person name="Ohm R.A."/>
            <person name="Salamov A.A."/>
            <person name="Grigoriev I.V."/>
            <person name="Spatafora J.W."/>
            <person name="Berbee M.L."/>
        </authorList>
    </citation>
    <scope>NUCLEOTIDE SEQUENCE [LARGE SCALE GENOMIC DNA]</scope>
    <source>
        <strain evidence="2 3">JEL478</strain>
    </source>
</reference>
<evidence type="ECO:0000313" key="3">
    <source>
        <dbReference type="Proteomes" id="UP000070544"/>
    </source>
</evidence>
<protein>
    <submittedName>
        <fullName evidence="2">Uncharacterized protein</fullName>
    </submittedName>
</protein>
<proteinExistence type="predicted"/>
<organism evidence="2 3">
    <name type="scientific">Gonapodya prolifera (strain JEL478)</name>
    <name type="common">Monoblepharis prolifera</name>
    <dbReference type="NCBI Taxonomy" id="1344416"/>
    <lineage>
        <taxon>Eukaryota</taxon>
        <taxon>Fungi</taxon>
        <taxon>Fungi incertae sedis</taxon>
        <taxon>Chytridiomycota</taxon>
        <taxon>Chytridiomycota incertae sedis</taxon>
        <taxon>Monoblepharidomycetes</taxon>
        <taxon>Monoblepharidales</taxon>
        <taxon>Gonapodyaceae</taxon>
        <taxon>Gonapodya</taxon>
    </lineage>
</organism>
<dbReference type="EMBL" id="KQ965769">
    <property type="protein sequence ID" value="KXS14417.1"/>
    <property type="molecule type" value="Genomic_DNA"/>
</dbReference>
<name>A0A139ACC1_GONPJ</name>
<dbReference type="AlphaFoldDB" id="A0A139ACC1"/>
<gene>
    <name evidence="2" type="ORF">M427DRAFT_57597</name>
</gene>
<evidence type="ECO:0000313" key="2">
    <source>
        <dbReference type="EMBL" id="KXS14417.1"/>
    </source>
</evidence>
<dbReference type="Proteomes" id="UP000070544">
    <property type="component" value="Unassembled WGS sequence"/>
</dbReference>
<accession>A0A139ACC1</accession>
<feature type="region of interest" description="Disordered" evidence="1">
    <location>
        <begin position="1"/>
        <end position="49"/>
    </location>
</feature>
<feature type="region of interest" description="Disordered" evidence="1">
    <location>
        <begin position="172"/>
        <end position="207"/>
    </location>
</feature>